<sequence>MKYITLWRHAKAERPDRYANDFDRPLTDRGRKDAARMAALIARLEPQVDALLSSPSARTAQTVEALLHHLDGVIKPVWQEAIYLASADTLLSLLKDLPEETQHVVMVGHNPGMEELTSGLCGSAPEHTFVRLPTAAVAHIAADVSEWSLLRWGGAQLKLLIPPKVLRG</sequence>
<protein>
    <submittedName>
        <fullName evidence="1">Histidine phosphatase family protein</fullName>
    </submittedName>
</protein>
<evidence type="ECO:0000313" key="1">
    <source>
        <dbReference type="EMBL" id="HDX33911.1"/>
    </source>
</evidence>
<dbReference type="InterPro" id="IPR029033">
    <property type="entry name" value="His_PPase_superfam"/>
</dbReference>
<dbReference type="Pfam" id="PF00300">
    <property type="entry name" value="His_Phos_1"/>
    <property type="match status" value="1"/>
</dbReference>
<dbReference type="SUPFAM" id="SSF53254">
    <property type="entry name" value="Phosphoglycerate mutase-like"/>
    <property type="match status" value="1"/>
</dbReference>
<dbReference type="Gene3D" id="3.40.50.1240">
    <property type="entry name" value="Phosphoglycerate mutase-like"/>
    <property type="match status" value="1"/>
</dbReference>
<dbReference type="AlphaFoldDB" id="A0A7C1FXL5"/>
<gene>
    <name evidence="1" type="ORF">ENQ20_20875</name>
</gene>
<dbReference type="CDD" id="cd07067">
    <property type="entry name" value="HP_PGM_like"/>
    <property type="match status" value="1"/>
</dbReference>
<dbReference type="PANTHER" id="PTHR47623:SF1">
    <property type="entry name" value="OS09G0287300 PROTEIN"/>
    <property type="match status" value="1"/>
</dbReference>
<comment type="caution">
    <text evidence="1">The sequence shown here is derived from an EMBL/GenBank/DDBJ whole genome shotgun (WGS) entry which is preliminary data.</text>
</comment>
<dbReference type="EMBL" id="DSMG01000210">
    <property type="protein sequence ID" value="HDX33911.1"/>
    <property type="molecule type" value="Genomic_DNA"/>
</dbReference>
<name>A0A7C1FXL5_9CHLR</name>
<dbReference type="InterPro" id="IPR013078">
    <property type="entry name" value="His_Pase_superF_clade-1"/>
</dbReference>
<dbReference type="PANTHER" id="PTHR47623">
    <property type="entry name" value="OS09G0287300 PROTEIN"/>
    <property type="match status" value="1"/>
</dbReference>
<reference evidence="1" key="1">
    <citation type="journal article" date="2020" name="mSystems">
        <title>Genome- and Community-Level Interaction Insights into Carbon Utilization and Element Cycling Functions of Hydrothermarchaeota in Hydrothermal Sediment.</title>
        <authorList>
            <person name="Zhou Z."/>
            <person name="Liu Y."/>
            <person name="Xu W."/>
            <person name="Pan J."/>
            <person name="Luo Z.H."/>
            <person name="Li M."/>
        </authorList>
    </citation>
    <scope>NUCLEOTIDE SEQUENCE [LARGE SCALE GENOMIC DNA]</scope>
    <source>
        <strain evidence="1">SpSt-289</strain>
    </source>
</reference>
<dbReference type="SMART" id="SM00855">
    <property type="entry name" value="PGAM"/>
    <property type="match status" value="1"/>
</dbReference>
<accession>A0A7C1FXL5</accession>
<proteinExistence type="predicted"/>
<organism evidence="1">
    <name type="scientific">Caldilinea aerophila</name>
    <dbReference type="NCBI Taxonomy" id="133453"/>
    <lineage>
        <taxon>Bacteria</taxon>
        <taxon>Bacillati</taxon>
        <taxon>Chloroflexota</taxon>
        <taxon>Caldilineae</taxon>
        <taxon>Caldilineales</taxon>
        <taxon>Caldilineaceae</taxon>
        <taxon>Caldilinea</taxon>
    </lineage>
</organism>